<evidence type="ECO:0000313" key="3">
    <source>
        <dbReference type="Proteomes" id="UP001595887"/>
    </source>
</evidence>
<gene>
    <name evidence="2" type="ORF">ACFOWX_10800</name>
</gene>
<organism evidence="2 3">
    <name type="scientific">Sphingorhabdus arenilitoris</name>
    <dbReference type="NCBI Taxonomy" id="1490041"/>
    <lineage>
        <taxon>Bacteria</taxon>
        <taxon>Pseudomonadati</taxon>
        <taxon>Pseudomonadota</taxon>
        <taxon>Alphaproteobacteria</taxon>
        <taxon>Sphingomonadales</taxon>
        <taxon>Sphingomonadaceae</taxon>
        <taxon>Sphingorhabdus</taxon>
    </lineage>
</organism>
<proteinExistence type="predicted"/>
<comment type="caution">
    <text evidence="2">The sequence shown here is derived from an EMBL/GenBank/DDBJ whole genome shotgun (WGS) entry which is preliminary data.</text>
</comment>
<dbReference type="Proteomes" id="UP001595887">
    <property type="component" value="Unassembled WGS sequence"/>
</dbReference>
<keyword evidence="3" id="KW-1185">Reference proteome</keyword>
<evidence type="ECO:0000313" key="2">
    <source>
        <dbReference type="EMBL" id="MFC4292901.1"/>
    </source>
</evidence>
<name>A0ABV8RKU4_9SPHN</name>
<keyword evidence="1" id="KW-0732">Signal</keyword>
<accession>A0ABV8RKU4</accession>
<feature type="signal peptide" evidence="1">
    <location>
        <begin position="1"/>
        <end position="29"/>
    </location>
</feature>
<dbReference type="InterPro" id="IPR046505">
    <property type="entry name" value="DUF6683"/>
</dbReference>
<reference evidence="3" key="1">
    <citation type="journal article" date="2019" name="Int. J. Syst. Evol. Microbiol.">
        <title>The Global Catalogue of Microorganisms (GCM) 10K type strain sequencing project: providing services to taxonomists for standard genome sequencing and annotation.</title>
        <authorList>
            <consortium name="The Broad Institute Genomics Platform"/>
            <consortium name="The Broad Institute Genome Sequencing Center for Infectious Disease"/>
            <person name="Wu L."/>
            <person name="Ma J."/>
        </authorList>
    </citation>
    <scope>NUCLEOTIDE SEQUENCE [LARGE SCALE GENOMIC DNA]</scope>
    <source>
        <strain evidence="3">CECT 8531</strain>
    </source>
</reference>
<sequence length="252" mass="26897">MAKHTGLVRVIVGTTVCVAVGLSATTASAQWTLSLPPPVQTASYFAADNIGREVAEENSNTENDPIRSKVTAPVSSLTYTPSSSRTRANMQAFIAHAEKQNPGNGAQLQLLVNSMDVIGTVSGAINQLGLDPNNVADVYAIYWIVYWGLANRYYDDPSPASYRAVANQAARGFASSPEFVASSDADKQKMAEELMLNILYFSSIAEEAKTNKAVADQFAKASMEGSRKSGLELDKMTLTEDGFVPKSKTTGG</sequence>
<dbReference type="EMBL" id="JBHSDH010000013">
    <property type="protein sequence ID" value="MFC4292901.1"/>
    <property type="molecule type" value="Genomic_DNA"/>
</dbReference>
<evidence type="ECO:0000256" key="1">
    <source>
        <dbReference type="SAM" id="SignalP"/>
    </source>
</evidence>
<feature type="chain" id="PRO_5045456179" evidence="1">
    <location>
        <begin position="30"/>
        <end position="252"/>
    </location>
</feature>
<protein>
    <submittedName>
        <fullName evidence="2">DUF6683 family protein</fullName>
    </submittedName>
</protein>
<dbReference type="Pfam" id="PF20388">
    <property type="entry name" value="DUF6683"/>
    <property type="match status" value="1"/>
</dbReference>
<dbReference type="RefSeq" id="WP_381423968.1">
    <property type="nucleotide sequence ID" value="NZ_JBHSDH010000013.1"/>
</dbReference>